<feature type="compositionally biased region" description="Basic and acidic residues" evidence="1">
    <location>
        <begin position="455"/>
        <end position="488"/>
    </location>
</feature>
<feature type="region of interest" description="Disordered" evidence="1">
    <location>
        <begin position="444"/>
        <end position="493"/>
    </location>
</feature>
<feature type="compositionally biased region" description="Basic residues" evidence="1">
    <location>
        <begin position="109"/>
        <end position="121"/>
    </location>
</feature>
<sequence>MGVAAGDRGSGGPPERDGERDAPGEQPPADRRVDALPARVGDDHGGEPEGGACRATAGALESVQHHEQHEHLGQRSGDDVEEVVAHRDGAHDGDEADDGEHRDEAVHHGAQRATRRAAARHRGGEHAPAEETHHRRWAGAERLGEHVQRDAAAQRDEPACGRGERVVGFRGACRSGGGSGGGSGGLGIGVGIGLGIGLGIGVREAGGRPPGDRVRVREVDGFVVVDGRPGRHAAPVELVERASHPRHLRLAVRRCRGGAHDPSAVGGAGVVEHGERPGAQRRRPVHGVVRVALAPRTDAVEFTGETGAGRCRVVLRADRARILGPARSGARRAGGHDEGRRGDDPGATPPPQAGGATGCQAELPVIDASAALEGEVEVEATVDRPSAAHRPAAIEHGDVHRWWGAAVACEPQAERHRIAGGDERRAWLGCDVGQPPEVPPAGCDRCHGTHGAGGEQDHERHGTGQPGHREGGGPREHEEPAAGREPTRQRAAAAGAVVRCVGLRCSGHPGSVRVG</sequence>
<feature type="compositionally biased region" description="Basic and acidic residues" evidence="1">
    <location>
        <begin position="63"/>
        <end position="107"/>
    </location>
</feature>
<feature type="compositionally biased region" description="Basic and acidic residues" evidence="1">
    <location>
        <begin position="14"/>
        <end position="47"/>
    </location>
</feature>
<feature type="compositionally biased region" description="Basic and acidic residues" evidence="1">
    <location>
        <begin position="122"/>
        <end position="133"/>
    </location>
</feature>
<feature type="region of interest" description="Disordered" evidence="1">
    <location>
        <begin position="325"/>
        <end position="358"/>
    </location>
</feature>
<dbReference type="AlphaFoldDB" id="A0A6J6G3A6"/>
<proteinExistence type="predicted"/>
<protein>
    <submittedName>
        <fullName evidence="2">Unannotated protein</fullName>
    </submittedName>
</protein>
<evidence type="ECO:0000313" key="2">
    <source>
        <dbReference type="EMBL" id="CAB4593485.1"/>
    </source>
</evidence>
<dbReference type="EMBL" id="CAEZSR010000251">
    <property type="protein sequence ID" value="CAB4593485.1"/>
    <property type="molecule type" value="Genomic_DNA"/>
</dbReference>
<accession>A0A6J6G3A6</accession>
<feature type="region of interest" description="Disordered" evidence="1">
    <location>
        <begin position="259"/>
        <end position="282"/>
    </location>
</feature>
<reference evidence="2" key="1">
    <citation type="submission" date="2020-05" db="EMBL/GenBank/DDBJ databases">
        <authorList>
            <person name="Chiriac C."/>
            <person name="Salcher M."/>
            <person name="Ghai R."/>
            <person name="Kavagutti S V."/>
        </authorList>
    </citation>
    <scope>NUCLEOTIDE SEQUENCE</scope>
</reference>
<organism evidence="2">
    <name type="scientific">freshwater metagenome</name>
    <dbReference type="NCBI Taxonomy" id="449393"/>
    <lineage>
        <taxon>unclassified sequences</taxon>
        <taxon>metagenomes</taxon>
        <taxon>ecological metagenomes</taxon>
    </lineage>
</organism>
<evidence type="ECO:0000256" key="1">
    <source>
        <dbReference type="SAM" id="MobiDB-lite"/>
    </source>
</evidence>
<gene>
    <name evidence="2" type="ORF">UFOPK1493_03872</name>
</gene>
<name>A0A6J6G3A6_9ZZZZ</name>
<feature type="compositionally biased region" description="Basic and acidic residues" evidence="1">
    <location>
        <begin position="334"/>
        <end position="344"/>
    </location>
</feature>
<feature type="region of interest" description="Disordered" evidence="1">
    <location>
        <begin position="1"/>
        <end position="133"/>
    </location>
</feature>